<accession>W9IH53</accession>
<protein>
    <submittedName>
        <fullName evidence="1">Uncharacterized protein</fullName>
    </submittedName>
</protein>
<dbReference type="AlphaFoldDB" id="W9IH53"/>
<dbReference type="Proteomes" id="UP000030753">
    <property type="component" value="Unassembled WGS sequence"/>
</dbReference>
<dbReference type="EMBL" id="JH717842">
    <property type="protein sequence ID" value="EWY93952.1"/>
    <property type="molecule type" value="Genomic_DNA"/>
</dbReference>
<organism evidence="1 2">
    <name type="scientific">Fusarium oxysporum NRRL 32931</name>
    <dbReference type="NCBI Taxonomy" id="660029"/>
    <lineage>
        <taxon>Eukaryota</taxon>
        <taxon>Fungi</taxon>
        <taxon>Dikarya</taxon>
        <taxon>Ascomycota</taxon>
        <taxon>Pezizomycotina</taxon>
        <taxon>Sordariomycetes</taxon>
        <taxon>Hypocreomycetidae</taxon>
        <taxon>Hypocreales</taxon>
        <taxon>Nectriaceae</taxon>
        <taxon>Fusarium</taxon>
        <taxon>Fusarium oxysporum species complex</taxon>
    </lineage>
</organism>
<evidence type="ECO:0000313" key="2">
    <source>
        <dbReference type="Proteomes" id="UP000030753"/>
    </source>
</evidence>
<evidence type="ECO:0000313" key="1">
    <source>
        <dbReference type="EMBL" id="EWY93952.1"/>
    </source>
</evidence>
<reference evidence="1 2" key="1">
    <citation type="submission" date="2011-06" db="EMBL/GenBank/DDBJ databases">
        <title>The Genome Sequence of Fusarium oxysporum FOSC 3-a.</title>
        <authorList>
            <consortium name="The Broad Institute Genome Sequencing Platform"/>
            <person name="Ma L.-J."/>
            <person name="Gale L.R."/>
            <person name="Schwartz D.C."/>
            <person name="Zhou S."/>
            <person name="Corby-Kistler H."/>
            <person name="Young S.K."/>
            <person name="Zeng Q."/>
            <person name="Gargeya S."/>
            <person name="Fitzgerald M."/>
            <person name="Haas B."/>
            <person name="Abouelleil A."/>
            <person name="Alvarado L."/>
            <person name="Arachchi H.M."/>
            <person name="Berlin A."/>
            <person name="Brown A."/>
            <person name="Chapman S.B."/>
            <person name="Chen Z."/>
            <person name="Dunbar C."/>
            <person name="Freedman E."/>
            <person name="Gearin G."/>
            <person name="Gellesch M."/>
            <person name="Goldberg J."/>
            <person name="Griggs A."/>
            <person name="Gujja S."/>
            <person name="Heiman D."/>
            <person name="Howarth C."/>
            <person name="Larson L."/>
            <person name="Lui A."/>
            <person name="MacDonald P.J.P."/>
            <person name="Mehta T."/>
            <person name="Montmayeur A."/>
            <person name="Murphy C."/>
            <person name="Neiman D."/>
            <person name="Pearson M."/>
            <person name="Priest M."/>
            <person name="Roberts A."/>
            <person name="Saif S."/>
            <person name="Shea T."/>
            <person name="Shenoy N."/>
            <person name="Sisk P."/>
            <person name="Stolte C."/>
            <person name="Sykes S."/>
            <person name="Wortman J."/>
            <person name="Nusbaum C."/>
            <person name="Birren B."/>
        </authorList>
    </citation>
    <scope>NUCLEOTIDE SEQUENCE [LARGE SCALE GENOMIC DNA]</scope>
    <source>
        <strain evidence="2">FOSC 3-a</strain>
    </source>
</reference>
<proteinExistence type="predicted"/>
<gene>
    <name evidence="1" type="ORF">FOYG_06895</name>
</gene>
<name>W9IH53_FUSOX</name>
<sequence length="126" mass="14004">MYIFTTISWSWEKIHKSHHGKHQTPILHLTFTYRNYMMQSRERNRHGYTSGSFLNPEASTRAFNDPPCPTPLSTTHQGSSVVASPGSLSRPPCWTAIACFRAVPVVTFFASSAVTCAATRGTPRAC</sequence>
<dbReference type="HOGENOM" id="CLU_1981675_0_0_1"/>